<organism evidence="5 6">
    <name type="scientific">Acrasis kona</name>
    <dbReference type="NCBI Taxonomy" id="1008807"/>
    <lineage>
        <taxon>Eukaryota</taxon>
        <taxon>Discoba</taxon>
        <taxon>Heterolobosea</taxon>
        <taxon>Tetramitia</taxon>
        <taxon>Eutetramitia</taxon>
        <taxon>Acrasidae</taxon>
        <taxon>Acrasis</taxon>
    </lineage>
</organism>
<dbReference type="SMART" id="SM00320">
    <property type="entry name" value="WD40"/>
    <property type="match status" value="2"/>
</dbReference>
<protein>
    <submittedName>
        <fullName evidence="5">Autophagy-related protein ATG18</fullName>
    </submittedName>
</protein>
<proteinExistence type="inferred from homology"/>
<evidence type="ECO:0000256" key="1">
    <source>
        <dbReference type="ARBA" id="ARBA00022574"/>
    </source>
</evidence>
<keyword evidence="2" id="KW-0677">Repeat</keyword>
<comment type="caution">
    <text evidence="5">The sequence shown here is derived from an EMBL/GenBank/DDBJ whole genome shotgun (WGS) entry which is preliminary data.</text>
</comment>
<dbReference type="Gene3D" id="2.130.10.10">
    <property type="entry name" value="YVTN repeat-like/Quinoprotein amine dehydrogenase"/>
    <property type="match status" value="1"/>
</dbReference>
<dbReference type="InterPro" id="IPR048720">
    <property type="entry name" value="PROPPIN"/>
</dbReference>
<dbReference type="SUPFAM" id="SSF50978">
    <property type="entry name" value="WD40 repeat-like"/>
    <property type="match status" value="1"/>
</dbReference>
<evidence type="ECO:0000256" key="3">
    <source>
        <dbReference type="ARBA" id="ARBA00025740"/>
    </source>
</evidence>
<evidence type="ECO:0000256" key="2">
    <source>
        <dbReference type="ARBA" id="ARBA00022737"/>
    </source>
</evidence>
<dbReference type="Pfam" id="PF21032">
    <property type="entry name" value="PROPPIN"/>
    <property type="match status" value="1"/>
</dbReference>
<feature type="region of interest" description="Disordered" evidence="4">
    <location>
        <begin position="264"/>
        <end position="288"/>
    </location>
</feature>
<dbReference type="GO" id="GO:0005737">
    <property type="term" value="C:cytoplasm"/>
    <property type="evidence" value="ECO:0007669"/>
    <property type="project" value="UniProtKB-ARBA"/>
</dbReference>
<comment type="similarity">
    <text evidence="3">Belongs to the WD repeat PROPPIN family.</text>
</comment>
<reference evidence="5 6" key="1">
    <citation type="submission" date="2024-03" db="EMBL/GenBank/DDBJ databases">
        <title>The Acrasis kona genome and developmental transcriptomes reveal deep origins of eukaryotic multicellular pathways.</title>
        <authorList>
            <person name="Sheikh S."/>
            <person name="Fu C.-J."/>
            <person name="Brown M.W."/>
            <person name="Baldauf S.L."/>
        </authorList>
    </citation>
    <scope>NUCLEOTIDE SEQUENCE [LARGE SCALE GENOMIC DNA]</scope>
    <source>
        <strain evidence="5 6">ATCC MYA-3509</strain>
    </source>
</reference>
<evidence type="ECO:0000313" key="6">
    <source>
        <dbReference type="Proteomes" id="UP001431209"/>
    </source>
</evidence>
<name>A0AAW2Z883_9EUKA</name>
<keyword evidence="1" id="KW-0853">WD repeat</keyword>
<dbReference type="EMBL" id="JAOPGA020001197">
    <property type="protein sequence ID" value="KAL0486032.1"/>
    <property type="molecule type" value="Genomic_DNA"/>
</dbReference>
<dbReference type="PANTHER" id="PTHR11227">
    <property type="entry name" value="WD-REPEAT PROTEIN INTERACTING WITH PHOSPHOINOSIDES WIPI -RELATED"/>
    <property type="match status" value="1"/>
</dbReference>
<evidence type="ECO:0000313" key="5">
    <source>
        <dbReference type="EMBL" id="KAL0486032.1"/>
    </source>
</evidence>
<accession>A0AAW2Z883</accession>
<dbReference type="InterPro" id="IPR015943">
    <property type="entry name" value="WD40/YVTN_repeat-like_dom_sf"/>
</dbReference>
<dbReference type="AlphaFoldDB" id="A0AAW2Z883"/>
<evidence type="ECO:0000256" key="4">
    <source>
        <dbReference type="SAM" id="MobiDB-lite"/>
    </source>
</evidence>
<gene>
    <name evidence="5" type="ORF">AKO1_012271</name>
</gene>
<feature type="compositionally biased region" description="Low complexity" evidence="4">
    <location>
        <begin position="276"/>
        <end position="288"/>
    </location>
</feature>
<dbReference type="Proteomes" id="UP001431209">
    <property type="component" value="Unassembled WGS sequence"/>
</dbReference>
<dbReference type="InterPro" id="IPR036322">
    <property type="entry name" value="WD40_repeat_dom_sf"/>
</dbReference>
<keyword evidence="6" id="KW-1185">Reference proteome</keyword>
<dbReference type="InterPro" id="IPR001680">
    <property type="entry name" value="WD40_rpt"/>
</dbReference>
<sequence>MSCIHLNRIQPPPNSAEDLQFLGFNQDFSCVAAGVINGFRIFNCDPYKETFKREFSGSIGIVEMLFRCNILAIVGGGKDPAYSNQKVILWDDNQSTPIGELTFKTEVKAVKLRRDKIVVVLEKFVYVYNFDKLERLRKFETIPNHKGLVALSPIDDCVLAFPHTQKGVVRVELFESEKHNLINAHDSNINCISLNMEGTKLATASEKGTLIRIFDTITGQRLQEVRRGTDRADIYSIAFSPDSNFFCTSSDKGTIHIFALQNGNDQTQGSPKDINGSSMQSSTTSMTGGEIVNRKSKLSLFGGYFSSEWSFSWYKGPECPSVCCFGQDSKSVVVFTAEGSCIKLSFDTKKGGECIRKSFARFLKKK</sequence>